<dbReference type="AlphaFoldDB" id="A0A6B9F0E4"/>
<dbReference type="PANTHER" id="PTHR37694:SF1">
    <property type="entry name" value="SLR8022 PROTEIN"/>
    <property type="match status" value="1"/>
</dbReference>
<accession>A0A6B9F0E4</accession>
<feature type="domain" description="Cupin type-2" evidence="2">
    <location>
        <begin position="33"/>
        <end position="99"/>
    </location>
</feature>
<evidence type="ECO:0000313" key="4">
    <source>
        <dbReference type="Proteomes" id="UP000428325"/>
    </source>
</evidence>
<proteinExistence type="predicted"/>
<feature type="region of interest" description="Disordered" evidence="1">
    <location>
        <begin position="101"/>
        <end position="124"/>
    </location>
</feature>
<dbReference type="GeneID" id="43368174"/>
<dbReference type="SUPFAM" id="SSF51182">
    <property type="entry name" value="RmlC-like cupins"/>
    <property type="match status" value="1"/>
</dbReference>
<dbReference type="Proteomes" id="UP000428325">
    <property type="component" value="Chromosome"/>
</dbReference>
<gene>
    <name evidence="3" type="ORF">EI982_01490</name>
</gene>
<dbReference type="InterPro" id="IPR011051">
    <property type="entry name" value="RmlC_Cupin_sf"/>
</dbReference>
<dbReference type="Gene3D" id="2.60.120.10">
    <property type="entry name" value="Jelly Rolls"/>
    <property type="match status" value="1"/>
</dbReference>
<evidence type="ECO:0000256" key="1">
    <source>
        <dbReference type="SAM" id="MobiDB-lite"/>
    </source>
</evidence>
<name>A0A6B9F0E4_9EURY</name>
<dbReference type="PANTHER" id="PTHR37694">
    <property type="entry name" value="SLR8022 PROTEIN"/>
    <property type="match status" value="1"/>
</dbReference>
<dbReference type="InterPro" id="IPR014710">
    <property type="entry name" value="RmlC-like_jellyroll"/>
</dbReference>
<dbReference type="OrthoDB" id="186771at2157"/>
<dbReference type="KEGG" id="hra:EI982_01490"/>
<evidence type="ECO:0000259" key="2">
    <source>
        <dbReference type="Pfam" id="PF07883"/>
    </source>
</evidence>
<reference evidence="3 4" key="1">
    <citation type="submission" date="2018-12" db="EMBL/GenBank/DDBJ databases">
        <title>Complete genome sequence of Haloplanus rallus MBLA0036.</title>
        <authorList>
            <person name="Nam Y.-d."/>
            <person name="Kang J."/>
            <person name="Chung W.-H."/>
            <person name="Park Y.S."/>
        </authorList>
    </citation>
    <scope>NUCLEOTIDE SEQUENCE [LARGE SCALE GENOMIC DNA]</scope>
    <source>
        <strain evidence="3 4">MBLA0036</strain>
    </source>
</reference>
<protein>
    <submittedName>
        <fullName evidence="3">Cupin domain-containing protein</fullName>
    </submittedName>
</protein>
<organism evidence="3 4">
    <name type="scientific">Haloplanus rallus</name>
    <dbReference type="NCBI Taxonomy" id="1816183"/>
    <lineage>
        <taxon>Archaea</taxon>
        <taxon>Methanobacteriati</taxon>
        <taxon>Methanobacteriota</taxon>
        <taxon>Stenosarchaea group</taxon>
        <taxon>Halobacteria</taxon>
        <taxon>Halobacteriales</taxon>
        <taxon>Haloferacaceae</taxon>
        <taxon>Haloplanus</taxon>
    </lineage>
</organism>
<evidence type="ECO:0000313" key="3">
    <source>
        <dbReference type="EMBL" id="QGX93558.1"/>
    </source>
</evidence>
<dbReference type="RefSeq" id="WP_157687801.1">
    <property type="nucleotide sequence ID" value="NZ_CP034345.1"/>
</dbReference>
<keyword evidence="4" id="KW-1185">Reference proteome</keyword>
<dbReference type="InterPro" id="IPR013096">
    <property type="entry name" value="Cupin_2"/>
</dbReference>
<dbReference type="Pfam" id="PF07883">
    <property type="entry name" value="Cupin_2"/>
    <property type="match status" value="1"/>
</dbReference>
<sequence length="124" mass="13653">MPLIDFEAGREYDDDRFTAKTTFESDRAKVLRVYFEPGQFIPVHAPGSDLVVSVRAGTGVVREDETSHRVEPGDAVVVPADTPRGIKADGDRRLEALVVTAPPPTDAEHEPVRQGLRRGEFDPD</sequence>
<dbReference type="EMBL" id="CP034345">
    <property type="protein sequence ID" value="QGX93558.1"/>
    <property type="molecule type" value="Genomic_DNA"/>
</dbReference>
<feature type="compositionally biased region" description="Basic and acidic residues" evidence="1">
    <location>
        <begin position="106"/>
        <end position="124"/>
    </location>
</feature>